<dbReference type="EMBL" id="BARS01057425">
    <property type="protein sequence ID" value="GAG51180.1"/>
    <property type="molecule type" value="Genomic_DNA"/>
</dbReference>
<organism evidence="1">
    <name type="scientific">marine sediment metagenome</name>
    <dbReference type="NCBI Taxonomy" id="412755"/>
    <lineage>
        <taxon>unclassified sequences</taxon>
        <taxon>metagenomes</taxon>
        <taxon>ecological metagenomes</taxon>
    </lineage>
</organism>
<dbReference type="SUPFAM" id="SSF52540">
    <property type="entry name" value="P-loop containing nucleoside triphosphate hydrolases"/>
    <property type="match status" value="1"/>
</dbReference>
<protein>
    <submittedName>
        <fullName evidence="1">Uncharacterized protein</fullName>
    </submittedName>
</protein>
<proteinExistence type="predicted"/>
<name>X0Y5Y9_9ZZZZ</name>
<accession>X0Y5Y9</accession>
<feature type="non-terminal residue" evidence="1">
    <location>
        <position position="1"/>
    </location>
</feature>
<dbReference type="AlphaFoldDB" id="X0Y5Y9"/>
<dbReference type="InterPro" id="IPR027417">
    <property type="entry name" value="P-loop_NTPase"/>
</dbReference>
<comment type="caution">
    <text evidence="1">The sequence shown here is derived from an EMBL/GenBank/DDBJ whole genome shotgun (WGS) entry which is preliminary data.</text>
</comment>
<dbReference type="Gene3D" id="3.40.50.300">
    <property type="entry name" value="P-loop containing nucleotide triphosphate hydrolases"/>
    <property type="match status" value="1"/>
</dbReference>
<reference evidence="1" key="1">
    <citation type="journal article" date="2014" name="Front. Microbiol.">
        <title>High frequency of phylogenetically diverse reductive dehalogenase-homologous genes in deep subseafloor sedimentary metagenomes.</title>
        <authorList>
            <person name="Kawai M."/>
            <person name="Futagami T."/>
            <person name="Toyoda A."/>
            <person name="Takaki Y."/>
            <person name="Nishi S."/>
            <person name="Hori S."/>
            <person name="Arai W."/>
            <person name="Tsubouchi T."/>
            <person name="Morono Y."/>
            <person name="Uchiyama I."/>
            <person name="Ito T."/>
            <person name="Fujiyama A."/>
            <person name="Inagaki F."/>
            <person name="Takami H."/>
        </authorList>
    </citation>
    <scope>NUCLEOTIDE SEQUENCE</scope>
    <source>
        <strain evidence="1">Expedition CK06-06</strain>
    </source>
</reference>
<evidence type="ECO:0000313" key="1">
    <source>
        <dbReference type="EMBL" id="GAG51180.1"/>
    </source>
</evidence>
<sequence length="49" mass="5330">SLVFQTVVPRSIRLGEAPSFGEPILYYSPDSTGALAYRELGAEVLRGDM</sequence>
<gene>
    <name evidence="1" type="ORF">S01H1_84197</name>
</gene>